<reference evidence="2 3" key="1">
    <citation type="journal article" date="2018" name="Evol. Lett.">
        <title>Horizontal gene cluster transfer increased hallucinogenic mushroom diversity.</title>
        <authorList>
            <person name="Reynolds H.T."/>
            <person name="Vijayakumar V."/>
            <person name="Gluck-Thaler E."/>
            <person name="Korotkin H.B."/>
            <person name="Matheny P.B."/>
            <person name="Slot J.C."/>
        </authorList>
    </citation>
    <scope>NUCLEOTIDE SEQUENCE [LARGE SCALE GENOMIC DNA]</scope>
    <source>
        <strain evidence="2 3">SRW20</strain>
    </source>
</reference>
<dbReference type="Proteomes" id="UP000284706">
    <property type="component" value="Unassembled WGS sequence"/>
</dbReference>
<gene>
    <name evidence="2" type="ORF">CVT26_001215</name>
</gene>
<evidence type="ECO:0000256" key="1">
    <source>
        <dbReference type="SAM" id="MobiDB-lite"/>
    </source>
</evidence>
<accession>A0A409YUL7</accession>
<dbReference type="InParanoid" id="A0A409YUL7"/>
<evidence type="ECO:0000313" key="2">
    <source>
        <dbReference type="EMBL" id="PPR06673.1"/>
    </source>
</evidence>
<feature type="compositionally biased region" description="Basic and acidic residues" evidence="1">
    <location>
        <begin position="117"/>
        <end position="130"/>
    </location>
</feature>
<protein>
    <submittedName>
        <fullName evidence="2">Uncharacterized protein</fullName>
    </submittedName>
</protein>
<evidence type="ECO:0000313" key="3">
    <source>
        <dbReference type="Proteomes" id="UP000284706"/>
    </source>
</evidence>
<sequence>MFVAVTSRTRALAMELREALQLVESSVGRLKNILAAREGNNVNRNDVNTSKCLQQETRGRVNDPILNHVAITQDGAFLLPETTASPPNVVVRNSTSKSTVVIEKVISTIPPTKKRKAMEQSKQDSKLEVPKKKKRTVARNEIDDIFGF</sequence>
<proteinExistence type="predicted"/>
<keyword evidence="3" id="KW-1185">Reference proteome</keyword>
<comment type="caution">
    <text evidence="2">The sequence shown here is derived from an EMBL/GenBank/DDBJ whole genome shotgun (WGS) entry which is preliminary data.</text>
</comment>
<feature type="region of interest" description="Disordered" evidence="1">
    <location>
        <begin position="112"/>
        <end position="133"/>
    </location>
</feature>
<dbReference type="EMBL" id="NHYE01000269">
    <property type="protein sequence ID" value="PPR06673.1"/>
    <property type="molecule type" value="Genomic_DNA"/>
</dbReference>
<name>A0A409YUL7_9AGAR</name>
<organism evidence="2 3">
    <name type="scientific">Gymnopilus dilepis</name>
    <dbReference type="NCBI Taxonomy" id="231916"/>
    <lineage>
        <taxon>Eukaryota</taxon>
        <taxon>Fungi</taxon>
        <taxon>Dikarya</taxon>
        <taxon>Basidiomycota</taxon>
        <taxon>Agaricomycotina</taxon>
        <taxon>Agaricomycetes</taxon>
        <taxon>Agaricomycetidae</taxon>
        <taxon>Agaricales</taxon>
        <taxon>Agaricineae</taxon>
        <taxon>Hymenogastraceae</taxon>
        <taxon>Gymnopilus</taxon>
    </lineage>
</organism>
<dbReference type="AlphaFoldDB" id="A0A409YUL7"/>